<dbReference type="EMBL" id="CP020474">
    <property type="protein sequence ID" value="ARE83824.1"/>
    <property type="molecule type" value="Genomic_DNA"/>
</dbReference>
<gene>
    <name evidence="2" type="ORF">ROSMUCSMR3_02355</name>
</gene>
<dbReference type="Proteomes" id="UP000192273">
    <property type="component" value="Chromosome"/>
</dbReference>
<name>A0A1V0RPX4_9RHOB</name>
<keyword evidence="1" id="KW-0732">Signal</keyword>
<evidence type="ECO:0000313" key="2">
    <source>
        <dbReference type="EMBL" id="ARE83824.1"/>
    </source>
</evidence>
<evidence type="ECO:0000313" key="3">
    <source>
        <dbReference type="Proteomes" id="UP000192273"/>
    </source>
</evidence>
<dbReference type="AlphaFoldDB" id="A0A1V0RPX4"/>
<feature type="signal peptide" evidence="1">
    <location>
        <begin position="1"/>
        <end position="31"/>
    </location>
</feature>
<keyword evidence="3" id="KW-1185">Reference proteome</keyword>
<organism evidence="2 3">
    <name type="scientific">Roseovarius mucosus</name>
    <dbReference type="NCBI Taxonomy" id="215743"/>
    <lineage>
        <taxon>Bacteria</taxon>
        <taxon>Pseudomonadati</taxon>
        <taxon>Pseudomonadota</taxon>
        <taxon>Alphaproteobacteria</taxon>
        <taxon>Rhodobacterales</taxon>
        <taxon>Roseobacteraceae</taxon>
        <taxon>Roseovarius</taxon>
    </lineage>
</organism>
<feature type="chain" id="PRO_5012753172" evidence="1">
    <location>
        <begin position="32"/>
        <end position="148"/>
    </location>
</feature>
<evidence type="ECO:0000256" key="1">
    <source>
        <dbReference type="SAM" id="SignalP"/>
    </source>
</evidence>
<sequence>MIFGRWMRRRKRVGFAPALLVLLLSVRVATAAAVDCQHELADAAQAHHHAQDLLKIEAIALGGALCLVEENPGALVAPPAEAKHDSPHLNTPCPFFKSPVVLTDVIIALIAREHSFSRVVRVYDDMRAAVGDLPIAYSPRAPPVVALG</sequence>
<accession>A0A1V0RPX4</accession>
<dbReference type="KEGG" id="rmm:ROSMUCSMR3_02355"/>
<reference evidence="2 3" key="1">
    <citation type="submission" date="2017-03" db="EMBL/GenBank/DDBJ databases">
        <title>Genome Sequence of Roseovarius mucosus strain SMR3 Isolated from a culture of the Diatom Skeletonema marinoi.</title>
        <authorList>
            <person name="Topel M."/>
            <person name="Pinder M."/>
            <person name="Johansson O.N."/>
            <person name="Kourtchenko O."/>
            <person name="Godhe A."/>
            <person name="Clarke A.K."/>
        </authorList>
    </citation>
    <scope>NUCLEOTIDE SEQUENCE [LARGE SCALE GENOMIC DNA]</scope>
    <source>
        <strain evidence="2 3">SMR3</strain>
    </source>
</reference>
<dbReference type="OrthoDB" id="7745127at2"/>
<proteinExistence type="predicted"/>
<protein>
    <submittedName>
        <fullName evidence="2">Uncharacterized protein</fullName>
    </submittedName>
</protein>